<accession>A0ABV6P322</accession>
<evidence type="ECO:0008006" key="3">
    <source>
        <dbReference type="Google" id="ProtNLM"/>
    </source>
</evidence>
<reference evidence="1 2" key="1">
    <citation type="submission" date="2024-09" db="EMBL/GenBank/DDBJ databases">
        <authorList>
            <person name="Sun Q."/>
            <person name="Mori K."/>
        </authorList>
    </citation>
    <scope>NUCLEOTIDE SEQUENCE [LARGE SCALE GENOMIC DNA]</scope>
    <source>
        <strain evidence="1 2">TBRC 2205</strain>
    </source>
</reference>
<comment type="caution">
    <text evidence="1">The sequence shown here is derived from an EMBL/GenBank/DDBJ whole genome shotgun (WGS) entry which is preliminary data.</text>
</comment>
<evidence type="ECO:0000313" key="2">
    <source>
        <dbReference type="Proteomes" id="UP001589894"/>
    </source>
</evidence>
<name>A0ABV6P322_9ACTN</name>
<keyword evidence="2" id="KW-1185">Reference proteome</keyword>
<sequence>MVAGHGQDSVPDGPVREKRFGQVARAVRENLSVGVDLVLVHNERVVRGRQPRAALNRSIVVTAVGAWDRFIADTRSAFLADPADDSWGDGSEDSKTGHLYAFESQRVLMEARACERSFLDELRVSAATSWSGVRMQSMEDLVGVAPGRLSGLTFAQHLNQWITLRNALAHGSLRRLLARVDDPTRWTDSRIGDPYASVIYGRYRLWRSDAEGNSNAPEEQRMVGATIQSGCARSCLALIVQLVDWLIVEVGSSFQRHWDVEELRLPAAWFQRGLPGSFRGADEDDYAHWTLWGGPQLLRRW</sequence>
<dbReference type="RefSeq" id="WP_377341922.1">
    <property type="nucleotide sequence ID" value="NZ_JBHLUE010000019.1"/>
</dbReference>
<dbReference type="Proteomes" id="UP001589894">
    <property type="component" value="Unassembled WGS sequence"/>
</dbReference>
<proteinExistence type="predicted"/>
<organism evidence="1 2">
    <name type="scientific">Plantactinospora siamensis</name>
    <dbReference type="NCBI Taxonomy" id="555372"/>
    <lineage>
        <taxon>Bacteria</taxon>
        <taxon>Bacillati</taxon>
        <taxon>Actinomycetota</taxon>
        <taxon>Actinomycetes</taxon>
        <taxon>Micromonosporales</taxon>
        <taxon>Micromonosporaceae</taxon>
        <taxon>Plantactinospora</taxon>
    </lineage>
</organism>
<evidence type="ECO:0000313" key="1">
    <source>
        <dbReference type="EMBL" id="MFC0566872.1"/>
    </source>
</evidence>
<gene>
    <name evidence="1" type="ORF">ACFFHU_22375</name>
</gene>
<protein>
    <recommendedName>
        <fullName evidence="3">Apea-like HEPN domain-containing protein</fullName>
    </recommendedName>
</protein>
<dbReference type="EMBL" id="JBHLUE010000019">
    <property type="protein sequence ID" value="MFC0566872.1"/>
    <property type="molecule type" value="Genomic_DNA"/>
</dbReference>